<dbReference type="FunCoup" id="Q6FWW9">
    <property type="interactions" value="1532"/>
</dbReference>
<proteinExistence type="predicted"/>
<feature type="compositionally biased region" description="Polar residues" evidence="7">
    <location>
        <begin position="678"/>
        <end position="698"/>
    </location>
</feature>
<dbReference type="PRINTS" id="PR00619">
    <property type="entry name" value="GATAZNFINGER"/>
</dbReference>
<evidence type="ECO:0000313" key="11">
    <source>
        <dbReference type="Proteomes" id="UP000002428"/>
    </source>
</evidence>
<keyword evidence="5" id="KW-0539">Nucleus</keyword>
<dbReference type="OMA" id="IAQLWDF"/>
<dbReference type="Pfam" id="PF00320">
    <property type="entry name" value="GATA"/>
    <property type="match status" value="1"/>
</dbReference>
<dbReference type="SMART" id="SM00401">
    <property type="entry name" value="ZnF_GATA"/>
    <property type="match status" value="1"/>
</dbReference>
<dbReference type="InterPro" id="IPR000679">
    <property type="entry name" value="Znf_GATA"/>
</dbReference>
<feature type="compositionally biased region" description="Polar residues" evidence="7">
    <location>
        <begin position="598"/>
        <end position="650"/>
    </location>
</feature>
<dbReference type="PANTHER" id="PTHR10071:SF281">
    <property type="entry name" value="BOX A-BINDING FACTOR-RELATED"/>
    <property type="match status" value="1"/>
</dbReference>
<feature type="region of interest" description="Disordered" evidence="7">
    <location>
        <begin position="301"/>
        <end position="335"/>
    </location>
</feature>
<evidence type="ECO:0000259" key="8">
    <source>
        <dbReference type="PROSITE" id="PS50114"/>
    </source>
</evidence>
<protein>
    <recommendedName>
        <fullName evidence="8">GATA-type domain-containing protein</fullName>
    </recommendedName>
</protein>
<feature type="compositionally biased region" description="Basic and acidic residues" evidence="7">
    <location>
        <begin position="655"/>
        <end position="664"/>
    </location>
</feature>
<dbReference type="PANTHER" id="PTHR10071">
    <property type="entry name" value="TRANSCRIPTION FACTOR GATA FAMILY MEMBER"/>
    <property type="match status" value="1"/>
</dbReference>
<dbReference type="Gene3D" id="3.30.50.10">
    <property type="entry name" value="Erythroid Transcription Factor GATA-1, subunit A"/>
    <property type="match status" value="1"/>
</dbReference>
<gene>
    <name evidence="9" type="primary">GLN3</name>
    <name evidence="9 10" type="ordered locus">CAGL0C02277g</name>
</gene>
<keyword evidence="11" id="KW-1185">Reference proteome</keyword>
<dbReference type="InterPro" id="IPR013088">
    <property type="entry name" value="Znf_NHR/GATA"/>
</dbReference>
<evidence type="ECO:0000256" key="7">
    <source>
        <dbReference type="SAM" id="MobiDB-lite"/>
    </source>
</evidence>
<dbReference type="GO" id="GO:0000978">
    <property type="term" value="F:RNA polymerase II cis-regulatory region sequence-specific DNA binding"/>
    <property type="evidence" value="ECO:0007669"/>
    <property type="project" value="EnsemblFungi"/>
</dbReference>
<feature type="compositionally biased region" description="Low complexity" evidence="7">
    <location>
        <begin position="394"/>
        <end position="414"/>
    </location>
</feature>
<dbReference type="SMR" id="Q6FWW9"/>
<dbReference type="eggNOG" id="KOG1601">
    <property type="taxonomic scope" value="Eukaryota"/>
</dbReference>
<dbReference type="RefSeq" id="XP_445275.1">
    <property type="nucleotide sequence ID" value="XM_445275.1"/>
</dbReference>
<evidence type="ECO:0000256" key="6">
    <source>
        <dbReference type="PROSITE-ProRule" id="PRU00094"/>
    </source>
</evidence>
<evidence type="ECO:0000256" key="2">
    <source>
        <dbReference type="ARBA" id="ARBA00022723"/>
    </source>
</evidence>
<sequence>MEGFQDDLDGMGVLNSFLKDGSGESKSGAEKSSTTKPQAENVVPFVNDNYDSMLEALPDELNLDFTSLLSPFPAPGQGNDDDITVNVNPYIGQSNNDFYKIDEVPEEDLQQGSEIINSTTQLQPITINNSKQQNYNQINVDSSNQQNGEIAQFWDFNVDTLNITPSNSSGSATISAPNSYNSEIPLGVTTGFNNNNNNHLFAHGVLGGGSSIGNSNIINNTSLTYSNQQNSFPGSSLHSKPTTATTVTYTNTPPIKENQSIIANSSLKASQFTGKRPISVVGSNNSYSENPYILSAANTSNSVRKNSLPRQLSSTSLNNYRKSVSSSERPPDPDAVHCDNCKTYKTPLWRRSPEGKVLCNACGLFQKLHGTMRPLSLKTDVIRKRNSKKRTKIQMNPQQTQSQQRQHIQYQTQQNSMQKLLSNHSSPTDTFSSGKSRRKLSSTRLNQDMTTIRYSREGGSLTKQGFTTTPTYNSRSPNYSNSAAASNTRKSKSRRSSTSSVNSNSSRSSSRSNVPILPKISGHSSSGNSPMNIQSTTPGGGPQTSNSVGNFLAMGAYSNSLTSSPRNASIYGTNAPSRNLSSSASKYGVSMPGRKLSRNASYSSSFINTNPQQTQDIGNFNDDQSIQGNGTGVNSQNIRRINSNYDSPQPNFDLFRLDSNKDSPENIPDVLRSDSRLSQKSQVSHTSLLSQQIQNQQRMRGEKSISQENLQFKQTPTMQGQTERNIPSRTTSSASYSESVFQQRGMQPNNSNSQFFENQHQANSNTDQRQFLEGMSYDLHNGDNTIKTVILGQEQNFANPEANGNEAKKSALEQDLDWLKFGI</sequence>
<dbReference type="InParanoid" id="Q6FWW9"/>
<dbReference type="PROSITE" id="PS50114">
    <property type="entry name" value="GATA_ZN_FINGER_2"/>
    <property type="match status" value="1"/>
</dbReference>
<dbReference type="GeneID" id="2886732"/>
<accession>Q6FWW9</accession>
<organism evidence="10 11">
    <name type="scientific">Candida glabrata (strain ATCC 2001 / BCRC 20586 / JCM 3761 / NBRC 0622 / NRRL Y-65 / CBS 138)</name>
    <name type="common">Yeast</name>
    <name type="synonym">Nakaseomyces glabratus</name>
    <dbReference type="NCBI Taxonomy" id="284593"/>
    <lineage>
        <taxon>Eukaryota</taxon>
        <taxon>Fungi</taxon>
        <taxon>Dikarya</taxon>
        <taxon>Ascomycota</taxon>
        <taxon>Saccharomycotina</taxon>
        <taxon>Saccharomycetes</taxon>
        <taxon>Saccharomycetales</taxon>
        <taxon>Saccharomycetaceae</taxon>
        <taxon>Nakaseomyces</taxon>
    </lineage>
</organism>
<feature type="region of interest" description="Disordered" evidence="7">
    <location>
        <begin position="386"/>
        <end position="547"/>
    </location>
</feature>
<dbReference type="VEuPathDB" id="FungiDB:CAGL0C02277g"/>
<dbReference type="AlphaFoldDB" id="Q6FWW9"/>
<dbReference type="GO" id="GO:0045944">
    <property type="term" value="P:positive regulation of transcription by RNA polymerase II"/>
    <property type="evidence" value="ECO:0000315"/>
    <property type="project" value="CGD"/>
</dbReference>
<feature type="compositionally biased region" description="Polar residues" evidence="7">
    <location>
        <begin position="706"/>
        <end position="727"/>
    </location>
</feature>
<dbReference type="GO" id="GO:0000981">
    <property type="term" value="F:DNA-binding transcription factor activity, RNA polymerase II-specific"/>
    <property type="evidence" value="ECO:0007669"/>
    <property type="project" value="TreeGrafter"/>
</dbReference>
<dbReference type="GO" id="GO:0000122">
    <property type="term" value="P:negative regulation of transcription by RNA polymerase II"/>
    <property type="evidence" value="ECO:0000315"/>
    <property type="project" value="CGD"/>
</dbReference>
<dbReference type="Proteomes" id="UP000002428">
    <property type="component" value="Chromosome C"/>
</dbReference>
<evidence type="ECO:0000256" key="5">
    <source>
        <dbReference type="ARBA" id="ARBA00023242"/>
    </source>
</evidence>
<dbReference type="HOGENOM" id="CLU_022036_0_0_1"/>
<dbReference type="KEGG" id="cgr:2886732"/>
<dbReference type="EMBL" id="CR380949">
    <property type="protein sequence ID" value="CAG58181.1"/>
    <property type="molecule type" value="Genomic_DNA"/>
</dbReference>
<feature type="compositionally biased region" description="Polar residues" evidence="7">
    <location>
        <begin position="415"/>
        <end position="434"/>
    </location>
</feature>
<dbReference type="GO" id="GO:0005634">
    <property type="term" value="C:nucleus"/>
    <property type="evidence" value="ECO:0007669"/>
    <property type="project" value="UniProtKB-SubCell"/>
</dbReference>
<evidence type="ECO:0000313" key="9">
    <source>
        <dbReference type="CGD" id="CAL0127336"/>
    </source>
</evidence>
<feature type="compositionally biased region" description="Polar residues" evidence="7">
    <location>
        <begin position="740"/>
        <end position="764"/>
    </location>
</feature>
<dbReference type="GO" id="GO:0005829">
    <property type="term" value="C:cytosol"/>
    <property type="evidence" value="ECO:0007669"/>
    <property type="project" value="EnsemblFungi"/>
</dbReference>
<dbReference type="InterPro" id="IPR039355">
    <property type="entry name" value="Transcription_factor_GATA"/>
</dbReference>
<evidence type="ECO:0000313" key="10">
    <source>
        <dbReference type="EMBL" id="CAG58181.1"/>
    </source>
</evidence>
<evidence type="ECO:0000256" key="4">
    <source>
        <dbReference type="ARBA" id="ARBA00022833"/>
    </source>
</evidence>
<feature type="compositionally biased region" description="Low complexity" evidence="7">
    <location>
        <begin position="728"/>
        <end position="739"/>
    </location>
</feature>
<name>Q6FWW9_CANGA</name>
<keyword evidence="2" id="KW-0479">Metal-binding</keyword>
<feature type="compositionally biased region" description="Polar residues" evidence="7">
    <location>
        <begin position="522"/>
        <end position="547"/>
    </location>
</feature>
<keyword evidence="3 6" id="KW-0863">Zinc-finger</keyword>
<feature type="compositionally biased region" description="Polar residues" evidence="7">
    <location>
        <begin position="569"/>
        <end position="585"/>
    </location>
</feature>
<dbReference type="CDD" id="cd00202">
    <property type="entry name" value="ZnF_GATA"/>
    <property type="match status" value="1"/>
</dbReference>
<keyword evidence="4" id="KW-0862">Zinc</keyword>
<feature type="region of interest" description="Disordered" evidence="7">
    <location>
        <begin position="569"/>
        <end position="764"/>
    </location>
</feature>
<feature type="compositionally biased region" description="Low complexity" evidence="7">
    <location>
        <begin position="496"/>
        <end position="514"/>
    </location>
</feature>
<feature type="domain" description="GATA-type" evidence="8">
    <location>
        <begin position="332"/>
        <end position="385"/>
    </location>
</feature>
<dbReference type="SUPFAM" id="SSF57716">
    <property type="entry name" value="Glucocorticoid receptor-like (DNA-binding domain)"/>
    <property type="match status" value="1"/>
</dbReference>
<evidence type="ECO:0000256" key="1">
    <source>
        <dbReference type="ARBA" id="ARBA00004123"/>
    </source>
</evidence>
<dbReference type="GO" id="GO:0001080">
    <property type="term" value="P:nitrogen catabolite activation of transcription from RNA polymerase II promoter"/>
    <property type="evidence" value="ECO:0000315"/>
    <property type="project" value="CGD"/>
</dbReference>
<feature type="region of interest" description="Disordered" evidence="7">
    <location>
        <begin position="1"/>
        <end position="40"/>
    </location>
</feature>
<dbReference type="CGD" id="CAL0127336">
    <property type="gene designation" value="GLN3"/>
</dbReference>
<feature type="compositionally biased region" description="Polar residues" evidence="7">
    <location>
        <begin position="301"/>
        <end position="328"/>
    </location>
</feature>
<feature type="compositionally biased region" description="Polar residues" evidence="7">
    <location>
        <begin position="442"/>
        <end position="453"/>
    </location>
</feature>
<dbReference type="STRING" id="284593.Q6FWW9"/>
<feature type="compositionally biased region" description="Low complexity" evidence="7">
    <location>
        <begin position="470"/>
        <end position="488"/>
    </location>
</feature>
<dbReference type="FunFam" id="3.30.50.10:FF:000007">
    <property type="entry name" value="Nitrogen regulatory AreA, N-terminal"/>
    <property type="match status" value="1"/>
</dbReference>
<dbReference type="GO" id="GO:0008270">
    <property type="term" value="F:zinc ion binding"/>
    <property type="evidence" value="ECO:0007669"/>
    <property type="project" value="UniProtKB-KW"/>
</dbReference>
<reference evidence="10 11" key="1">
    <citation type="journal article" date="2004" name="Nature">
        <title>Genome evolution in yeasts.</title>
        <authorList>
            <consortium name="Genolevures"/>
            <person name="Dujon B."/>
            <person name="Sherman D."/>
            <person name="Fischer G."/>
            <person name="Durrens P."/>
            <person name="Casaregola S."/>
            <person name="Lafontaine I."/>
            <person name="de Montigny J."/>
            <person name="Marck C."/>
            <person name="Neuveglise C."/>
            <person name="Talla E."/>
            <person name="Goffard N."/>
            <person name="Frangeul L."/>
            <person name="Aigle M."/>
            <person name="Anthouard V."/>
            <person name="Babour A."/>
            <person name="Barbe V."/>
            <person name="Barnay S."/>
            <person name="Blanchin S."/>
            <person name="Beckerich J.M."/>
            <person name="Beyne E."/>
            <person name="Bleykasten C."/>
            <person name="Boisrame A."/>
            <person name="Boyer J."/>
            <person name="Cattolico L."/>
            <person name="Confanioleri F."/>
            <person name="de Daruvar A."/>
            <person name="Despons L."/>
            <person name="Fabre E."/>
            <person name="Fairhead C."/>
            <person name="Ferry-Dumazet H."/>
            <person name="Groppi A."/>
            <person name="Hantraye F."/>
            <person name="Hennequin C."/>
            <person name="Jauniaux N."/>
            <person name="Joyet P."/>
            <person name="Kachouri R."/>
            <person name="Kerrest A."/>
            <person name="Koszul R."/>
            <person name="Lemaire M."/>
            <person name="Lesur I."/>
            <person name="Ma L."/>
            <person name="Muller H."/>
            <person name="Nicaud J.M."/>
            <person name="Nikolski M."/>
            <person name="Oztas S."/>
            <person name="Ozier-Kalogeropoulos O."/>
            <person name="Pellenz S."/>
            <person name="Potier S."/>
            <person name="Richard G.F."/>
            <person name="Straub M.L."/>
            <person name="Suleau A."/>
            <person name="Swennene D."/>
            <person name="Tekaia F."/>
            <person name="Wesolowski-Louvel M."/>
            <person name="Westhof E."/>
            <person name="Wirth B."/>
            <person name="Zeniou-Meyer M."/>
            <person name="Zivanovic I."/>
            <person name="Bolotin-Fukuhara M."/>
            <person name="Thierry A."/>
            <person name="Bouchier C."/>
            <person name="Caudron B."/>
            <person name="Scarpelli C."/>
            <person name="Gaillardin C."/>
            <person name="Weissenbach J."/>
            <person name="Wincker P."/>
            <person name="Souciet J.L."/>
        </authorList>
    </citation>
    <scope>NUCLEOTIDE SEQUENCE [LARGE SCALE GENOMIC DNA]</scope>
    <source>
        <strain evidence="11">ATCC 2001 / BCRC 20586 / JCM 3761 / NBRC 0622 / NRRL Y-65 / CBS 138</strain>
    </source>
</reference>
<evidence type="ECO:0000256" key="3">
    <source>
        <dbReference type="ARBA" id="ARBA00022771"/>
    </source>
</evidence>
<comment type="subcellular location">
    <subcellularLocation>
        <location evidence="1">Nucleus</location>
    </subcellularLocation>
</comment>
<dbReference type="PROSITE" id="PS00344">
    <property type="entry name" value="GATA_ZN_FINGER_1"/>
    <property type="match status" value="1"/>
</dbReference>